<dbReference type="CDD" id="cd00167">
    <property type="entry name" value="SANT"/>
    <property type="match status" value="2"/>
</dbReference>
<dbReference type="InterPro" id="IPR009057">
    <property type="entry name" value="Homeodomain-like_sf"/>
</dbReference>
<feature type="domain" description="Myb-like" evidence="8">
    <location>
        <begin position="64"/>
        <end position="118"/>
    </location>
</feature>
<dbReference type="PANTHER" id="PTHR47997:SF11">
    <property type="entry name" value="TRANSCRIPTION FACTOR LAF1"/>
    <property type="match status" value="1"/>
</dbReference>
<evidence type="ECO:0000256" key="4">
    <source>
        <dbReference type="ARBA" id="ARBA00023125"/>
    </source>
</evidence>
<dbReference type="GO" id="GO:0045893">
    <property type="term" value="P:positive regulation of DNA-templated transcription"/>
    <property type="evidence" value="ECO:0007669"/>
    <property type="project" value="UniProtKB-ARBA"/>
</dbReference>
<reference evidence="11" key="1">
    <citation type="submission" date="2025-08" db="UniProtKB">
        <authorList>
            <consortium name="RefSeq"/>
        </authorList>
    </citation>
    <scope>IDENTIFICATION</scope>
    <source>
        <tissue evidence="11">Leaves</tissue>
    </source>
</reference>
<keyword evidence="3" id="KW-0805">Transcription regulation</keyword>
<dbReference type="OrthoDB" id="2143914at2759"/>
<name>A0A6P9EU13_JUGRE</name>
<accession>A0A6P9EU13</accession>
<proteinExistence type="predicted"/>
<evidence type="ECO:0000256" key="5">
    <source>
        <dbReference type="ARBA" id="ARBA00023159"/>
    </source>
</evidence>
<dbReference type="KEGG" id="jre:108996757"/>
<dbReference type="AlphaFoldDB" id="A0A6P9EU13"/>
<keyword evidence="10" id="KW-1185">Reference proteome</keyword>
<dbReference type="GO" id="GO:0000976">
    <property type="term" value="F:transcription cis-regulatory region binding"/>
    <property type="evidence" value="ECO:0000318"/>
    <property type="project" value="GO_Central"/>
</dbReference>
<dbReference type="GO" id="GO:0005634">
    <property type="term" value="C:nucleus"/>
    <property type="evidence" value="ECO:0000318"/>
    <property type="project" value="GO_Central"/>
</dbReference>
<dbReference type="Proteomes" id="UP000235220">
    <property type="component" value="Chromosome 10"/>
</dbReference>
<dbReference type="Pfam" id="PF00249">
    <property type="entry name" value="Myb_DNA-binding"/>
    <property type="match status" value="2"/>
</dbReference>
<dbReference type="FunCoup" id="A0A6P9EU13">
    <property type="interactions" value="4"/>
</dbReference>
<dbReference type="SMART" id="SM00717">
    <property type="entry name" value="SANT"/>
    <property type="match status" value="2"/>
</dbReference>
<dbReference type="InterPro" id="IPR051953">
    <property type="entry name" value="Plant_SW-associated_TFs"/>
</dbReference>
<dbReference type="PROSITE" id="PS51294">
    <property type="entry name" value="HTH_MYB"/>
    <property type="match status" value="2"/>
</dbReference>
<evidence type="ECO:0000256" key="3">
    <source>
        <dbReference type="ARBA" id="ARBA00023015"/>
    </source>
</evidence>
<keyword evidence="2" id="KW-0677">Repeat</keyword>
<feature type="domain" description="Myb-like" evidence="8">
    <location>
        <begin position="11"/>
        <end position="63"/>
    </location>
</feature>
<dbReference type="Gene3D" id="1.10.10.60">
    <property type="entry name" value="Homeodomain-like"/>
    <property type="match status" value="2"/>
</dbReference>
<dbReference type="FunFam" id="1.10.10.60:FF:000077">
    <property type="entry name" value="MYB transcription factor"/>
    <property type="match status" value="1"/>
</dbReference>
<dbReference type="InParanoid" id="A0A6P9EU13"/>
<dbReference type="SUPFAM" id="SSF46689">
    <property type="entry name" value="Homeodomain-like"/>
    <property type="match status" value="1"/>
</dbReference>
<gene>
    <name evidence="11" type="primary">LOC108996757</name>
</gene>
<evidence type="ECO:0000313" key="10">
    <source>
        <dbReference type="Proteomes" id="UP000235220"/>
    </source>
</evidence>
<evidence type="ECO:0000313" key="11">
    <source>
        <dbReference type="RefSeq" id="XP_035550701.1"/>
    </source>
</evidence>
<feature type="domain" description="HTH myb-type" evidence="9">
    <location>
        <begin position="94"/>
        <end position="122"/>
    </location>
</feature>
<keyword evidence="6" id="KW-0804">Transcription</keyword>
<keyword evidence="4" id="KW-0238">DNA-binding</keyword>
<evidence type="ECO:0000259" key="9">
    <source>
        <dbReference type="PROSITE" id="PS51294"/>
    </source>
</evidence>
<evidence type="ECO:0000256" key="7">
    <source>
        <dbReference type="ARBA" id="ARBA00023242"/>
    </source>
</evidence>
<evidence type="ECO:0000256" key="6">
    <source>
        <dbReference type="ARBA" id="ARBA00023163"/>
    </source>
</evidence>
<evidence type="ECO:0000256" key="1">
    <source>
        <dbReference type="ARBA" id="ARBA00004123"/>
    </source>
</evidence>
<comment type="subcellular location">
    <subcellularLocation>
        <location evidence="1">Nucleus</location>
    </subcellularLocation>
</comment>
<keyword evidence="7" id="KW-0539">Nucleus</keyword>
<sequence length="280" mass="32184">MRCKSSEMAKQPKHRKELWSPEEDQRLRNYVLIHGHGCWNSVPINAGLQRKGKTCRLRWINYLRPGLKRGMFCKEEEEETILTLHRARWVTSYRWSQIAQHLPGRTDNEIKNYRHSYQKKKAAEADQDQMKPQYIKTQHTIISSSNHITDSPSSPKRPRIGVSIYDGHIEKSVPLTYTTHDHHDDSIPQPSDFPREANHSSFLPKLLFAEWLSLDHFHGGNSTANSAEGRPLFRDAASSHNSNLQETRIHGFPSNDVGTYGGEFDNVLISLHASPTAWDV</sequence>
<evidence type="ECO:0000256" key="2">
    <source>
        <dbReference type="ARBA" id="ARBA00022737"/>
    </source>
</evidence>
<dbReference type="PANTHER" id="PTHR47997">
    <property type="entry name" value="MYB DOMAIN PROTEIN 55"/>
    <property type="match status" value="1"/>
</dbReference>
<dbReference type="GeneID" id="108996757"/>
<organism evidence="10 11">
    <name type="scientific">Juglans regia</name>
    <name type="common">English walnut</name>
    <dbReference type="NCBI Taxonomy" id="51240"/>
    <lineage>
        <taxon>Eukaryota</taxon>
        <taxon>Viridiplantae</taxon>
        <taxon>Streptophyta</taxon>
        <taxon>Embryophyta</taxon>
        <taxon>Tracheophyta</taxon>
        <taxon>Spermatophyta</taxon>
        <taxon>Magnoliopsida</taxon>
        <taxon>eudicotyledons</taxon>
        <taxon>Gunneridae</taxon>
        <taxon>Pentapetalae</taxon>
        <taxon>rosids</taxon>
        <taxon>fabids</taxon>
        <taxon>Fagales</taxon>
        <taxon>Juglandaceae</taxon>
        <taxon>Juglans</taxon>
    </lineage>
</organism>
<dbReference type="PROSITE" id="PS50090">
    <property type="entry name" value="MYB_LIKE"/>
    <property type="match status" value="2"/>
</dbReference>
<protein>
    <submittedName>
        <fullName evidence="11">Transcription factor LAF1-like</fullName>
    </submittedName>
</protein>
<keyword evidence="5" id="KW-0010">Activator</keyword>
<feature type="domain" description="HTH myb-type" evidence="9">
    <location>
        <begin position="11"/>
        <end position="67"/>
    </location>
</feature>
<dbReference type="GO" id="GO:0006355">
    <property type="term" value="P:regulation of DNA-templated transcription"/>
    <property type="evidence" value="ECO:0000318"/>
    <property type="project" value="GO_Central"/>
</dbReference>
<dbReference type="InterPro" id="IPR017930">
    <property type="entry name" value="Myb_dom"/>
</dbReference>
<dbReference type="RefSeq" id="XP_035550701.1">
    <property type="nucleotide sequence ID" value="XM_035694808.1"/>
</dbReference>
<dbReference type="InterPro" id="IPR001005">
    <property type="entry name" value="SANT/Myb"/>
</dbReference>
<evidence type="ECO:0000259" key="8">
    <source>
        <dbReference type="PROSITE" id="PS50090"/>
    </source>
</evidence>